<evidence type="ECO:0000256" key="2">
    <source>
        <dbReference type="PROSITE-ProRule" id="PRU00302"/>
    </source>
</evidence>
<sequence>KADFNVNIVQKKYPVTSVICTTYERDLEENQWVTLECKDNEGPADYIYIQDSSDRSNFLAICEIEVYVKDDVWCKKPPEIFIPNGRLEVSRDKATLRCLDGFKARDSTRLVCEKSFWAGPNLQCEEILCDSAVGNETHIGGEWQIEGTARKLSVGTKRRLICRSGYKIEGKPDIVTCFKNGTWSRTTALCAENKSDKQEKLRIIAVAVGAVVILVVLILLGLTIYLIQKKRAREVVVIYKPGEDGYVPSSLSATNTSGCSDSEYSTVYYDAIHNAPYPPTSSRPPPRPSPNLERGYSKPVDDRGSPSTALVSKKLPADIAFGSLKSSALYNSMK</sequence>
<reference evidence="6" key="1">
    <citation type="submission" date="2020-08" db="EMBL/GenBank/DDBJ databases">
        <title>Multicomponent nature underlies the extraordinary mechanical properties of spider dragline silk.</title>
        <authorList>
            <person name="Kono N."/>
            <person name="Nakamura H."/>
            <person name="Mori M."/>
            <person name="Yoshida Y."/>
            <person name="Ohtoshi R."/>
            <person name="Malay A.D."/>
            <person name="Moran D.A.P."/>
            <person name="Tomita M."/>
            <person name="Numata K."/>
            <person name="Arakawa K."/>
        </authorList>
    </citation>
    <scope>NUCLEOTIDE SEQUENCE</scope>
</reference>
<protein>
    <recommendedName>
        <fullName evidence="5">Sushi domain-containing protein</fullName>
    </recommendedName>
</protein>
<evidence type="ECO:0000313" key="7">
    <source>
        <dbReference type="Proteomes" id="UP000887013"/>
    </source>
</evidence>
<evidence type="ECO:0000313" key="6">
    <source>
        <dbReference type="EMBL" id="GFT55967.1"/>
    </source>
</evidence>
<feature type="domain" description="Sushi" evidence="5">
    <location>
        <begin position="127"/>
        <end position="192"/>
    </location>
</feature>
<dbReference type="InterPro" id="IPR035976">
    <property type="entry name" value="Sushi/SCR/CCP_sf"/>
</dbReference>
<dbReference type="Gene3D" id="2.10.70.10">
    <property type="entry name" value="Complement Module, domain 1"/>
    <property type="match status" value="2"/>
</dbReference>
<feature type="transmembrane region" description="Helical" evidence="4">
    <location>
        <begin position="203"/>
        <end position="227"/>
    </location>
</feature>
<dbReference type="CDD" id="cd00033">
    <property type="entry name" value="CCP"/>
    <property type="match status" value="2"/>
</dbReference>
<comment type="caution">
    <text evidence="2">Lacks conserved residue(s) required for the propagation of feature annotation.</text>
</comment>
<keyword evidence="7" id="KW-1185">Reference proteome</keyword>
<dbReference type="Pfam" id="PF00084">
    <property type="entry name" value="Sushi"/>
    <property type="match status" value="2"/>
</dbReference>
<dbReference type="OrthoDB" id="6420600at2759"/>
<feature type="region of interest" description="Disordered" evidence="3">
    <location>
        <begin position="275"/>
        <end position="309"/>
    </location>
</feature>
<feature type="domain" description="Sushi" evidence="5">
    <location>
        <begin position="72"/>
        <end position="126"/>
    </location>
</feature>
<accession>A0A8X6PB96</accession>
<keyword evidence="1" id="KW-1015">Disulfide bond</keyword>
<dbReference type="PROSITE" id="PS50923">
    <property type="entry name" value="SUSHI"/>
    <property type="match status" value="2"/>
</dbReference>
<dbReference type="SMART" id="SM00032">
    <property type="entry name" value="CCP"/>
    <property type="match status" value="2"/>
</dbReference>
<dbReference type="AlphaFoldDB" id="A0A8X6PB96"/>
<feature type="compositionally biased region" description="Pro residues" evidence="3">
    <location>
        <begin position="276"/>
        <end position="289"/>
    </location>
</feature>
<gene>
    <name evidence="6" type="primary">AVEN_44553_1</name>
    <name evidence="6" type="ORF">NPIL_636401</name>
</gene>
<keyword evidence="4" id="KW-1133">Transmembrane helix</keyword>
<dbReference type="EMBL" id="BMAW01066692">
    <property type="protein sequence ID" value="GFT55967.1"/>
    <property type="molecule type" value="Genomic_DNA"/>
</dbReference>
<feature type="non-terminal residue" evidence="6">
    <location>
        <position position="1"/>
    </location>
</feature>
<evidence type="ECO:0000259" key="5">
    <source>
        <dbReference type="PROSITE" id="PS50923"/>
    </source>
</evidence>
<evidence type="ECO:0000256" key="1">
    <source>
        <dbReference type="ARBA" id="ARBA00023157"/>
    </source>
</evidence>
<evidence type="ECO:0000256" key="4">
    <source>
        <dbReference type="SAM" id="Phobius"/>
    </source>
</evidence>
<dbReference type="InterPro" id="IPR000436">
    <property type="entry name" value="Sushi_SCR_CCP_dom"/>
</dbReference>
<feature type="compositionally biased region" description="Basic and acidic residues" evidence="3">
    <location>
        <begin position="295"/>
        <end position="304"/>
    </location>
</feature>
<keyword evidence="4" id="KW-0472">Membrane</keyword>
<keyword evidence="4" id="KW-0812">Transmembrane</keyword>
<dbReference type="Proteomes" id="UP000887013">
    <property type="component" value="Unassembled WGS sequence"/>
</dbReference>
<name>A0A8X6PB96_NEPPI</name>
<keyword evidence="2" id="KW-0768">Sushi</keyword>
<evidence type="ECO:0000256" key="3">
    <source>
        <dbReference type="SAM" id="MobiDB-lite"/>
    </source>
</evidence>
<organism evidence="6 7">
    <name type="scientific">Nephila pilipes</name>
    <name type="common">Giant wood spider</name>
    <name type="synonym">Nephila maculata</name>
    <dbReference type="NCBI Taxonomy" id="299642"/>
    <lineage>
        <taxon>Eukaryota</taxon>
        <taxon>Metazoa</taxon>
        <taxon>Ecdysozoa</taxon>
        <taxon>Arthropoda</taxon>
        <taxon>Chelicerata</taxon>
        <taxon>Arachnida</taxon>
        <taxon>Araneae</taxon>
        <taxon>Araneomorphae</taxon>
        <taxon>Entelegynae</taxon>
        <taxon>Araneoidea</taxon>
        <taxon>Nephilidae</taxon>
        <taxon>Nephila</taxon>
    </lineage>
</organism>
<dbReference type="SUPFAM" id="SSF57535">
    <property type="entry name" value="Complement control module/SCR domain"/>
    <property type="match status" value="2"/>
</dbReference>
<proteinExistence type="predicted"/>
<comment type="caution">
    <text evidence="6">The sequence shown here is derived from an EMBL/GenBank/DDBJ whole genome shotgun (WGS) entry which is preliminary data.</text>
</comment>